<evidence type="ECO:0000313" key="1">
    <source>
        <dbReference type="EMBL" id="ADQ16718.1"/>
    </source>
</evidence>
<accession>E4RS66</accession>
<dbReference type="OrthoDB" id="708105at2"/>
<gene>
    <name evidence="1" type="ordered locus">Lbys_0987</name>
</gene>
<evidence type="ECO:0000313" key="2">
    <source>
        <dbReference type="Proteomes" id="UP000007435"/>
    </source>
</evidence>
<dbReference type="InterPro" id="IPR009282">
    <property type="entry name" value="DUF937"/>
</dbReference>
<dbReference type="Pfam" id="PF06078">
    <property type="entry name" value="DUF937"/>
    <property type="match status" value="1"/>
</dbReference>
<evidence type="ECO:0008006" key="3">
    <source>
        <dbReference type="Google" id="ProtNLM"/>
    </source>
</evidence>
<proteinExistence type="predicted"/>
<dbReference type="RefSeq" id="WP_013407769.1">
    <property type="nucleotide sequence ID" value="NC_014655.1"/>
</dbReference>
<dbReference type="eggNOG" id="COG5403">
    <property type="taxonomic scope" value="Bacteria"/>
</dbReference>
<reference key="1">
    <citation type="submission" date="2010-11" db="EMBL/GenBank/DDBJ databases">
        <title>The complete genome of Leadbetterella byssophila DSM 17132.</title>
        <authorList>
            <consortium name="US DOE Joint Genome Institute (JGI-PGF)"/>
            <person name="Lucas S."/>
            <person name="Copeland A."/>
            <person name="Lapidus A."/>
            <person name="Glavina del Rio T."/>
            <person name="Dalin E."/>
            <person name="Tice H."/>
            <person name="Bruce D."/>
            <person name="Goodwin L."/>
            <person name="Pitluck S."/>
            <person name="Kyrpides N."/>
            <person name="Mavromatis K."/>
            <person name="Ivanova N."/>
            <person name="Teshima H."/>
            <person name="Brettin T."/>
            <person name="Detter J.C."/>
            <person name="Han C."/>
            <person name="Tapia R."/>
            <person name="Land M."/>
            <person name="Hauser L."/>
            <person name="Markowitz V."/>
            <person name="Cheng J.-F."/>
            <person name="Hugenholtz P."/>
            <person name="Woyke T."/>
            <person name="Wu D."/>
            <person name="Tindall B."/>
            <person name="Pomrenke H.G."/>
            <person name="Brambilla E."/>
            <person name="Klenk H.-P."/>
            <person name="Eisen J.A."/>
        </authorList>
    </citation>
    <scope>NUCLEOTIDE SEQUENCE [LARGE SCALE GENOMIC DNA]</scope>
    <source>
        <strain>DSM 17132</strain>
    </source>
</reference>
<keyword evidence="2" id="KW-1185">Reference proteome</keyword>
<dbReference type="EMBL" id="CP002305">
    <property type="protein sequence ID" value="ADQ16718.1"/>
    <property type="molecule type" value="Genomic_DNA"/>
</dbReference>
<dbReference type="STRING" id="649349.Lbys_0987"/>
<sequence>MNISDLITGGIGSSVTSGVARMLNIEESKAKWIVSAAVPLMIAALNYNAKNKNQASNIDNALSQHSGGLLGNLTGLLSAGPSEDGNKIIGHIFGSNAGFVTENLSQKSGLSSSQVSSVLSVLAPVVMGYLGQQKQSQSSSASDLLGSLLSGGASSSSGGGLLGNLIGSVLGGGKPAPSQADPMGALVNLAGDFFGNKGNSAKAGNVLDNLAGLFGR</sequence>
<organism evidence="1 2">
    <name type="scientific">Leadbetterella byssophila (strain DSM 17132 / JCM 16389 / KACC 11308 / NBRC 106382 / 4M15)</name>
    <dbReference type="NCBI Taxonomy" id="649349"/>
    <lineage>
        <taxon>Bacteria</taxon>
        <taxon>Pseudomonadati</taxon>
        <taxon>Bacteroidota</taxon>
        <taxon>Cytophagia</taxon>
        <taxon>Cytophagales</taxon>
        <taxon>Leadbetterellaceae</taxon>
        <taxon>Leadbetterella</taxon>
    </lineage>
</organism>
<dbReference type="HOGENOM" id="CLU_080945_1_0_10"/>
<protein>
    <recommendedName>
        <fullName evidence="3">DUF937 domain-containing protein</fullName>
    </recommendedName>
</protein>
<dbReference type="KEGG" id="lby:Lbys_0987"/>
<reference evidence="1 2" key="2">
    <citation type="journal article" date="2011" name="Stand. Genomic Sci.">
        <title>Complete genome sequence of Leadbetterella byssophila type strain (4M15).</title>
        <authorList>
            <person name="Abt B."/>
            <person name="Teshima H."/>
            <person name="Lucas S."/>
            <person name="Lapidus A."/>
            <person name="Del Rio T.G."/>
            <person name="Nolan M."/>
            <person name="Tice H."/>
            <person name="Cheng J.F."/>
            <person name="Pitluck S."/>
            <person name="Liolios K."/>
            <person name="Pagani I."/>
            <person name="Ivanova N."/>
            <person name="Mavromatis K."/>
            <person name="Pati A."/>
            <person name="Tapia R."/>
            <person name="Han C."/>
            <person name="Goodwin L."/>
            <person name="Chen A."/>
            <person name="Palaniappan K."/>
            <person name="Land M."/>
            <person name="Hauser L."/>
            <person name="Chang Y.J."/>
            <person name="Jeffries C.D."/>
            <person name="Rohde M."/>
            <person name="Goker M."/>
            <person name="Tindall B.J."/>
            <person name="Detter J.C."/>
            <person name="Woyke T."/>
            <person name="Bristow J."/>
            <person name="Eisen J.A."/>
            <person name="Markowitz V."/>
            <person name="Hugenholtz P."/>
            <person name="Klenk H.P."/>
            <person name="Kyrpides N.C."/>
        </authorList>
    </citation>
    <scope>NUCLEOTIDE SEQUENCE [LARGE SCALE GENOMIC DNA]</scope>
    <source>
        <strain evidence="2">DSM 17132 / JCM 16389 / KACC 11308 / NBRC 106382 / 4M15</strain>
    </source>
</reference>
<dbReference type="Proteomes" id="UP000007435">
    <property type="component" value="Chromosome"/>
</dbReference>
<dbReference type="AlphaFoldDB" id="E4RS66"/>
<name>E4RS66_LEAB4</name>